<organism evidence="1 2">
    <name type="scientific">Anaerosporobacter mobilis DSM 15930</name>
    <dbReference type="NCBI Taxonomy" id="1120996"/>
    <lineage>
        <taxon>Bacteria</taxon>
        <taxon>Bacillati</taxon>
        <taxon>Bacillota</taxon>
        <taxon>Clostridia</taxon>
        <taxon>Lachnospirales</taxon>
        <taxon>Lachnospiraceae</taxon>
        <taxon>Anaerosporobacter</taxon>
    </lineage>
</organism>
<dbReference type="RefSeq" id="WP_073287695.1">
    <property type="nucleotide sequence ID" value="NZ_FRCP01000011.1"/>
</dbReference>
<dbReference type="STRING" id="1120996.SAMN02746066_02266"/>
<name>A0A1M7JGF8_9FIRM</name>
<dbReference type="PROSITE" id="PS51257">
    <property type="entry name" value="PROKAR_LIPOPROTEIN"/>
    <property type="match status" value="1"/>
</dbReference>
<gene>
    <name evidence="1" type="ORF">SAMN02746066_02266</name>
</gene>
<dbReference type="EMBL" id="FRCP01000011">
    <property type="protein sequence ID" value="SHM52160.1"/>
    <property type="molecule type" value="Genomic_DNA"/>
</dbReference>
<dbReference type="Pfam" id="PF14270">
    <property type="entry name" value="DUF4358"/>
    <property type="match status" value="1"/>
</dbReference>
<reference evidence="1 2" key="1">
    <citation type="submission" date="2016-11" db="EMBL/GenBank/DDBJ databases">
        <authorList>
            <person name="Jaros S."/>
            <person name="Januszkiewicz K."/>
            <person name="Wedrychowicz H."/>
        </authorList>
    </citation>
    <scope>NUCLEOTIDE SEQUENCE [LARGE SCALE GENOMIC DNA]</scope>
    <source>
        <strain evidence="1 2">DSM 15930</strain>
    </source>
</reference>
<accession>A0A1M7JGF8</accession>
<dbReference type="InterPro" id="IPR025648">
    <property type="entry name" value="DUF4358"/>
</dbReference>
<protein>
    <recommendedName>
        <fullName evidence="3">DUF4358 domain-containing protein</fullName>
    </recommendedName>
</protein>
<dbReference type="Proteomes" id="UP000184038">
    <property type="component" value="Unassembled WGS sequence"/>
</dbReference>
<sequence length="169" mass="19140">MKKIISVMLVVIIAVGLVGCKKAKEVDVKTQDLINSIGESIAKDANVASKEELGWNEVDLLSENGSAILEMMNLDPNLLEEAIYYENPMNVRADRIIIAKVKEEKDVNTVKLAFDELKQAQEADWKQYLPDQYQKVKEGQVIVKDKFVFYFVYDDIASIKKIVDDALIQ</sequence>
<dbReference type="AlphaFoldDB" id="A0A1M7JGF8"/>
<evidence type="ECO:0008006" key="3">
    <source>
        <dbReference type="Google" id="ProtNLM"/>
    </source>
</evidence>
<evidence type="ECO:0000313" key="1">
    <source>
        <dbReference type="EMBL" id="SHM52160.1"/>
    </source>
</evidence>
<evidence type="ECO:0000313" key="2">
    <source>
        <dbReference type="Proteomes" id="UP000184038"/>
    </source>
</evidence>
<proteinExistence type="predicted"/>
<dbReference type="OrthoDB" id="2605982at2"/>
<keyword evidence="2" id="KW-1185">Reference proteome</keyword>